<evidence type="ECO:0000259" key="1">
    <source>
        <dbReference type="PROSITE" id="PS51910"/>
    </source>
</evidence>
<dbReference type="GO" id="GO:0005975">
    <property type="term" value="P:carbohydrate metabolic process"/>
    <property type="evidence" value="ECO:0007669"/>
    <property type="project" value="InterPro"/>
</dbReference>
<dbReference type="InterPro" id="IPR017853">
    <property type="entry name" value="GH"/>
</dbReference>
<dbReference type="Gene3D" id="3.20.20.80">
    <property type="entry name" value="Glycosidases"/>
    <property type="match status" value="1"/>
</dbReference>
<dbReference type="InterPro" id="IPR050314">
    <property type="entry name" value="Glycosyl_Hydrlase_18"/>
</dbReference>
<reference evidence="2" key="2">
    <citation type="submission" date="2013-08" db="EMBL/GenBank/DDBJ databases">
        <title>Chitin Hydrolysis in an Aerated Soil and Associated Known and Novel chiA Genotypes.</title>
        <authorList>
            <person name="Wieczorek A.S."/>
            <person name="Hetz S.A."/>
            <person name="Drake H.L."/>
            <person name="Kolb S."/>
        </authorList>
    </citation>
    <scope>NUCLEOTIDE SEQUENCE</scope>
</reference>
<accession>T2KFW0</accession>
<feature type="non-terminal residue" evidence="2">
    <location>
        <position position="1"/>
    </location>
</feature>
<proteinExistence type="predicted"/>
<sequence>VDIDWEYPVEGGLPDNIYRSADRENLSKLAAEFRRQLDLLPAPRGGRYALTIAVSAAPYLMANLDLKRLADTVDWLNVMCYDLYGAW</sequence>
<evidence type="ECO:0000313" key="2">
    <source>
        <dbReference type="EMBL" id="CDF77174.1"/>
    </source>
</evidence>
<feature type="non-terminal residue" evidence="2">
    <location>
        <position position="87"/>
    </location>
</feature>
<dbReference type="SUPFAM" id="SSF51445">
    <property type="entry name" value="(Trans)glycosidases"/>
    <property type="match status" value="1"/>
</dbReference>
<protein>
    <submittedName>
        <fullName evidence="2">Family 18 glycoside hydrolase</fullName>
    </submittedName>
</protein>
<reference evidence="2" key="1">
    <citation type="submission" date="2013-05" db="EMBL/GenBank/DDBJ databases">
        <authorList>
            <person name="Wieczorek A."/>
        </authorList>
    </citation>
    <scope>NUCLEOTIDE SEQUENCE</scope>
</reference>
<dbReference type="PANTHER" id="PTHR11177:SF317">
    <property type="entry name" value="CHITINASE 12-RELATED"/>
    <property type="match status" value="1"/>
</dbReference>
<dbReference type="InterPro" id="IPR001223">
    <property type="entry name" value="Glyco_hydro18_cat"/>
</dbReference>
<dbReference type="PANTHER" id="PTHR11177">
    <property type="entry name" value="CHITINASE"/>
    <property type="match status" value="1"/>
</dbReference>
<dbReference type="Pfam" id="PF00704">
    <property type="entry name" value="Glyco_hydro_18"/>
    <property type="match status" value="1"/>
</dbReference>
<name>T2KFW0_9ZZZZ</name>
<dbReference type="AlphaFoldDB" id="T2KFW0"/>
<dbReference type="GO" id="GO:0016787">
    <property type="term" value="F:hydrolase activity"/>
    <property type="evidence" value="ECO:0007669"/>
    <property type="project" value="UniProtKB-KW"/>
</dbReference>
<keyword evidence="2" id="KW-0378">Hydrolase</keyword>
<dbReference type="PROSITE" id="PS51910">
    <property type="entry name" value="GH18_2"/>
    <property type="match status" value="1"/>
</dbReference>
<organism evidence="2">
    <name type="scientific">uncultured organism</name>
    <dbReference type="NCBI Taxonomy" id="155900"/>
    <lineage>
        <taxon>unclassified sequences</taxon>
        <taxon>environmental samples</taxon>
    </lineage>
</organism>
<dbReference type="EMBL" id="HG315885">
    <property type="protein sequence ID" value="CDF77174.1"/>
    <property type="molecule type" value="Genomic_DNA"/>
</dbReference>
<feature type="domain" description="GH18" evidence="1">
    <location>
        <begin position="1"/>
        <end position="87"/>
    </location>
</feature>
<gene>
    <name evidence="2" type="primary">chiA like gene</name>
</gene>